<evidence type="ECO:0000313" key="2">
    <source>
        <dbReference type="Proteomes" id="UP000759537"/>
    </source>
</evidence>
<protein>
    <submittedName>
        <fullName evidence="1">Uncharacterized protein</fullName>
    </submittedName>
</protein>
<dbReference type="AlphaFoldDB" id="A0A9P5JYC0"/>
<keyword evidence="2" id="KW-1185">Reference proteome</keyword>
<reference evidence="1" key="1">
    <citation type="submission" date="2019-10" db="EMBL/GenBank/DDBJ databases">
        <authorList>
            <consortium name="DOE Joint Genome Institute"/>
            <person name="Kuo A."/>
            <person name="Miyauchi S."/>
            <person name="Kiss E."/>
            <person name="Drula E."/>
            <person name="Kohler A."/>
            <person name="Sanchez-Garcia M."/>
            <person name="Andreopoulos B."/>
            <person name="Barry K.W."/>
            <person name="Bonito G."/>
            <person name="Buee M."/>
            <person name="Carver A."/>
            <person name="Chen C."/>
            <person name="Cichocki N."/>
            <person name="Clum A."/>
            <person name="Culley D."/>
            <person name="Crous P.W."/>
            <person name="Fauchery L."/>
            <person name="Girlanda M."/>
            <person name="Hayes R."/>
            <person name="Keri Z."/>
            <person name="LaButti K."/>
            <person name="Lipzen A."/>
            <person name="Lombard V."/>
            <person name="Magnuson J."/>
            <person name="Maillard F."/>
            <person name="Morin E."/>
            <person name="Murat C."/>
            <person name="Nolan M."/>
            <person name="Ohm R."/>
            <person name="Pangilinan J."/>
            <person name="Pereira M."/>
            <person name="Perotto S."/>
            <person name="Peter M."/>
            <person name="Riley R."/>
            <person name="Sitrit Y."/>
            <person name="Stielow B."/>
            <person name="Szollosi G."/>
            <person name="Zifcakova L."/>
            <person name="Stursova M."/>
            <person name="Spatafora J.W."/>
            <person name="Tedersoo L."/>
            <person name="Vaario L.-M."/>
            <person name="Yamada A."/>
            <person name="Yan M."/>
            <person name="Wang P."/>
            <person name="Xu J."/>
            <person name="Bruns T."/>
            <person name="Baldrian P."/>
            <person name="Vilgalys R."/>
            <person name="Henrissat B."/>
            <person name="Grigoriev I.V."/>
            <person name="Hibbett D."/>
            <person name="Nagy L.G."/>
            <person name="Martin F.M."/>
        </authorList>
    </citation>
    <scope>NUCLEOTIDE SEQUENCE</scope>
    <source>
        <strain evidence="1">Prilba</strain>
    </source>
</reference>
<gene>
    <name evidence="1" type="ORF">DFH94DRAFT_847583</name>
</gene>
<proteinExistence type="predicted"/>
<evidence type="ECO:0000313" key="1">
    <source>
        <dbReference type="EMBL" id="KAF8470452.1"/>
    </source>
</evidence>
<organism evidence="1 2">
    <name type="scientific">Russula ochroleuca</name>
    <dbReference type="NCBI Taxonomy" id="152965"/>
    <lineage>
        <taxon>Eukaryota</taxon>
        <taxon>Fungi</taxon>
        <taxon>Dikarya</taxon>
        <taxon>Basidiomycota</taxon>
        <taxon>Agaricomycotina</taxon>
        <taxon>Agaricomycetes</taxon>
        <taxon>Russulales</taxon>
        <taxon>Russulaceae</taxon>
        <taxon>Russula</taxon>
    </lineage>
</organism>
<dbReference type="EMBL" id="WHVB01000025">
    <property type="protein sequence ID" value="KAF8470452.1"/>
    <property type="molecule type" value="Genomic_DNA"/>
</dbReference>
<name>A0A9P5JYC0_9AGAM</name>
<reference evidence="1" key="2">
    <citation type="journal article" date="2020" name="Nat. Commun.">
        <title>Large-scale genome sequencing of mycorrhizal fungi provides insights into the early evolution of symbiotic traits.</title>
        <authorList>
            <person name="Miyauchi S."/>
            <person name="Kiss E."/>
            <person name="Kuo A."/>
            <person name="Drula E."/>
            <person name="Kohler A."/>
            <person name="Sanchez-Garcia M."/>
            <person name="Morin E."/>
            <person name="Andreopoulos B."/>
            <person name="Barry K.W."/>
            <person name="Bonito G."/>
            <person name="Buee M."/>
            <person name="Carver A."/>
            <person name="Chen C."/>
            <person name="Cichocki N."/>
            <person name="Clum A."/>
            <person name="Culley D."/>
            <person name="Crous P.W."/>
            <person name="Fauchery L."/>
            <person name="Girlanda M."/>
            <person name="Hayes R.D."/>
            <person name="Keri Z."/>
            <person name="LaButti K."/>
            <person name="Lipzen A."/>
            <person name="Lombard V."/>
            <person name="Magnuson J."/>
            <person name="Maillard F."/>
            <person name="Murat C."/>
            <person name="Nolan M."/>
            <person name="Ohm R.A."/>
            <person name="Pangilinan J."/>
            <person name="Pereira M.F."/>
            <person name="Perotto S."/>
            <person name="Peter M."/>
            <person name="Pfister S."/>
            <person name="Riley R."/>
            <person name="Sitrit Y."/>
            <person name="Stielow J.B."/>
            <person name="Szollosi G."/>
            <person name="Zifcakova L."/>
            <person name="Stursova M."/>
            <person name="Spatafora J.W."/>
            <person name="Tedersoo L."/>
            <person name="Vaario L.M."/>
            <person name="Yamada A."/>
            <person name="Yan M."/>
            <person name="Wang P."/>
            <person name="Xu J."/>
            <person name="Bruns T."/>
            <person name="Baldrian P."/>
            <person name="Vilgalys R."/>
            <person name="Dunand C."/>
            <person name="Henrissat B."/>
            <person name="Grigoriev I.V."/>
            <person name="Hibbett D."/>
            <person name="Nagy L.G."/>
            <person name="Martin F.M."/>
        </authorList>
    </citation>
    <scope>NUCLEOTIDE SEQUENCE</scope>
    <source>
        <strain evidence="1">Prilba</strain>
    </source>
</reference>
<sequence>MSSPVRAFREHTKLYNKAWGNWNLGYHYSSLSDAAEMQLRRASRKLSPKPNQKRGDRLLSSEYKVGLLFLLGSQSSQFPQDKKTRNSQASYPIVFSKDPSTKRCCTAEVTHSTMSDHRLVSPPTVANRASAASAAARSITLPASIQRQRVNTVCLDIRKLPKPQQSGYVVPSELADSGSAVGCARDTMRGLKRGLDLNDSASPRVMARDVRNAQGTKSLTNKTKRTALRERRDVCPIPKEHGQLHIFILNLPVIVYLHNFAVQHGSLMPLLLEGGGGGDLHPLLLLGTPFQAQAYFLVKVTLATSPYLRTSTRRFYPPFLEMRKAAPSTGWTSYPGRLMPTTAFRARNKGCRNCRSRRRFTFLWNGLLELRIPTWRRDSEVGREKKWTVAQANIQDRTRATCRQECPEPLGPFGPLGEVKIQGRASKLGYLWSSGLWKLYIIAFYALTG</sequence>
<dbReference type="Proteomes" id="UP000759537">
    <property type="component" value="Unassembled WGS sequence"/>
</dbReference>
<comment type="caution">
    <text evidence="1">The sequence shown here is derived from an EMBL/GenBank/DDBJ whole genome shotgun (WGS) entry which is preliminary data.</text>
</comment>
<accession>A0A9P5JYC0</accession>